<proteinExistence type="evidence at transcript level"/>
<accession>H2BKJ5</accession>
<name>H2BKJ5_CONEM</name>
<dbReference type="EMBL" id="JF510830">
    <property type="protein sequence ID" value="AEX60316.1"/>
    <property type="molecule type" value="mRNA"/>
</dbReference>
<dbReference type="Pfam" id="PF02950">
    <property type="entry name" value="Conotoxin"/>
    <property type="match status" value="1"/>
</dbReference>
<comment type="subcellular location">
    <subcellularLocation>
        <location evidence="1">Secreted</location>
    </subcellularLocation>
</comment>
<keyword evidence="2" id="KW-0964">Secreted</keyword>
<organism evidence="4">
    <name type="scientific">Conus emaciatus</name>
    <name type="common">False virgin cone</name>
    <dbReference type="NCBI Taxonomy" id="89442"/>
    <lineage>
        <taxon>Eukaryota</taxon>
        <taxon>Metazoa</taxon>
        <taxon>Spiralia</taxon>
        <taxon>Lophotrochozoa</taxon>
        <taxon>Mollusca</taxon>
        <taxon>Gastropoda</taxon>
        <taxon>Caenogastropoda</taxon>
        <taxon>Neogastropoda</taxon>
        <taxon>Conoidea</taxon>
        <taxon>Conidae</taxon>
        <taxon>Conus</taxon>
        <taxon>Virgiconus</taxon>
    </lineage>
</organism>
<evidence type="ECO:0000256" key="1">
    <source>
        <dbReference type="ARBA" id="ARBA00004613"/>
    </source>
</evidence>
<dbReference type="AlphaFoldDB" id="H2BKJ5"/>
<dbReference type="InterPro" id="IPR004214">
    <property type="entry name" value="Conotoxin"/>
</dbReference>
<evidence type="ECO:0000256" key="3">
    <source>
        <dbReference type="SAM" id="SignalP"/>
    </source>
</evidence>
<evidence type="ECO:0000313" key="4">
    <source>
        <dbReference type="EMBL" id="AEX60316.1"/>
    </source>
</evidence>
<keyword evidence="3" id="KW-0732">Signal</keyword>
<protein>
    <submittedName>
        <fullName evidence="4">M superfamily MMSK group conopeptide Ec3-IP07</fullName>
    </submittedName>
</protein>
<reference evidence="4" key="1">
    <citation type="journal article" date="2013" name="Toxicon">
        <title>Characterizing the evolution and functions of the M-superfamily conotoxins.</title>
        <authorList>
            <person name="Zhou M."/>
            <person name="Wang L."/>
            <person name="Wu Y."/>
            <person name="Zhu X."/>
            <person name="Feng Y."/>
            <person name="Chen Z."/>
            <person name="Li Y."/>
            <person name="Sun D."/>
            <person name="Ren Z."/>
            <person name="Xu A."/>
        </authorList>
    </citation>
    <scope>NUCLEOTIDE SEQUENCE</scope>
</reference>
<feature type="chain" id="PRO_5003559408" evidence="3">
    <location>
        <begin position="26"/>
        <end position="79"/>
    </location>
</feature>
<feature type="signal peptide" evidence="3">
    <location>
        <begin position="1"/>
        <end position="25"/>
    </location>
</feature>
<dbReference type="GO" id="GO:0008200">
    <property type="term" value="F:ion channel inhibitor activity"/>
    <property type="evidence" value="ECO:0007669"/>
    <property type="project" value="InterPro"/>
</dbReference>
<evidence type="ECO:0000256" key="2">
    <source>
        <dbReference type="ARBA" id="ARBA00022525"/>
    </source>
</evidence>
<dbReference type="GO" id="GO:0005576">
    <property type="term" value="C:extracellular region"/>
    <property type="evidence" value="ECO:0007669"/>
    <property type="project" value="UniProtKB-SubCell"/>
</dbReference>
<sequence length="79" mass="8801">MMSKLGVLLTICLLLFPLTVLPMDADQPADLPALRAQFFAPEHSPWFDPVKRCCSQDCWVCIPCCPNGSPLQPRQVSNE</sequence>